<evidence type="ECO:0000256" key="5">
    <source>
        <dbReference type="SAM" id="Phobius"/>
    </source>
</evidence>
<organism evidence="6 7">
    <name type="scientific">Phaeocystidibacter marisrubri</name>
    <dbReference type="NCBI Taxonomy" id="1577780"/>
    <lineage>
        <taxon>Bacteria</taxon>
        <taxon>Pseudomonadati</taxon>
        <taxon>Bacteroidota</taxon>
        <taxon>Flavobacteriia</taxon>
        <taxon>Flavobacteriales</taxon>
        <taxon>Phaeocystidibacteraceae</taxon>
        <taxon>Phaeocystidibacter</taxon>
    </lineage>
</organism>
<dbReference type="RefSeq" id="WP_151694224.1">
    <property type="nucleotide sequence ID" value="NZ_BMGX01000001.1"/>
</dbReference>
<keyword evidence="7" id="KW-1185">Reference proteome</keyword>
<feature type="transmembrane region" description="Helical" evidence="5">
    <location>
        <begin position="111"/>
        <end position="135"/>
    </location>
</feature>
<name>A0A6L3ZD88_9FLAO</name>
<keyword evidence="2 5" id="KW-0812">Transmembrane</keyword>
<dbReference type="EMBL" id="WBVQ01000003">
    <property type="protein sequence ID" value="KAB2815188.1"/>
    <property type="molecule type" value="Genomic_DNA"/>
</dbReference>
<comment type="caution">
    <text evidence="6">The sequence shown here is derived from an EMBL/GenBank/DDBJ whole genome shotgun (WGS) entry which is preliminary data.</text>
</comment>
<dbReference type="InterPro" id="IPR004710">
    <property type="entry name" value="Bilac:Na_transpt"/>
</dbReference>
<gene>
    <name evidence="6" type="ORF">F8C82_13915</name>
</gene>
<feature type="transmembrane region" description="Helical" evidence="5">
    <location>
        <begin position="20"/>
        <end position="40"/>
    </location>
</feature>
<feature type="transmembrane region" description="Helical" evidence="5">
    <location>
        <begin position="52"/>
        <end position="75"/>
    </location>
</feature>
<evidence type="ECO:0000256" key="2">
    <source>
        <dbReference type="ARBA" id="ARBA00022692"/>
    </source>
</evidence>
<comment type="subcellular location">
    <subcellularLocation>
        <location evidence="1">Membrane</location>
        <topology evidence="1">Multi-pass membrane protein</topology>
    </subcellularLocation>
</comment>
<dbReference type="PANTHER" id="PTHR10361:SF28">
    <property type="entry name" value="P3 PROTEIN-RELATED"/>
    <property type="match status" value="1"/>
</dbReference>
<dbReference type="AlphaFoldDB" id="A0A6L3ZD88"/>
<dbReference type="Proteomes" id="UP000484164">
    <property type="component" value="Unassembled WGS sequence"/>
</dbReference>
<dbReference type="Gene3D" id="1.20.1530.20">
    <property type="match status" value="1"/>
</dbReference>
<feature type="transmembrane region" description="Helical" evidence="5">
    <location>
        <begin position="198"/>
        <end position="219"/>
    </location>
</feature>
<feature type="transmembrane region" description="Helical" evidence="5">
    <location>
        <begin position="166"/>
        <end position="186"/>
    </location>
</feature>
<proteinExistence type="predicted"/>
<evidence type="ECO:0000256" key="3">
    <source>
        <dbReference type="ARBA" id="ARBA00022989"/>
    </source>
</evidence>
<evidence type="ECO:0000256" key="4">
    <source>
        <dbReference type="ARBA" id="ARBA00023136"/>
    </source>
</evidence>
<dbReference type="InterPro" id="IPR038770">
    <property type="entry name" value="Na+/solute_symporter_sf"/>
</dbReference>
<sequence>MASSLTELDSLELNLSSENLTLLNIILGIVMFGVAIGIGANDFKQVIRKPKSIVVGLVGQLLLLPILTTILIYLFNDFISPGIAMGMILVASCPGGNISNFMVHLAKGNTALSVSMTAFSTLFAIVLTPFNFYFWGKVYTDWIMGSAENPLLQSLQIDVLEVGKSVFLLLGLPLLLGMLFAKYYPVAKAKIEDPLRKFSILAFIAIVVIAFSKNTGAFLEHISAIFTVVLIHNAVVISGGWIWSGMNRLPYSDRKSVSIEMGIQNSGLGLVLLLNPNIFPAHLPIGGMAAITAWWGIWHIVAGLILAYYWRRRPSTLTELT</sequence>
<feature type="transmembrane region" description="Helical" evidence="5">
    <location>
        <begin position="267"/>
        <end position="285"/>
    </location>
</feature>
<evidence type="ECO:0000313" key="7">
    <source>
        <dbReference type="Proteomes" id="UP000484164"/>
    </source>
</evidence>
<dbReference type="GO" id="GO:0016020">
    <property type="term" value="C:membrane"/>
    <property type="evidence" value="ECO:0007669"/>
    <property type="project" value="UniProtKB-SubCell"/>
</dbReference>
<evidence type="ECO:0000313" key="6">
    <source>
        <dbReference type="EMBL" id="KAB2815188.1"/>
    </source>
</evidence>
<protein>
    <submittedName>
        <fullName evidence="6">Bile acid:sodium symporter family protein</fullName>
    </submittedName>
</protein>
<keyword evidence="4 5" id="KW-0472">Membrane</keyword>
<accession>A0A6L3ZD88</accession>
<dbReference type="InterPro" id="IPR002657">
    <property type="entry name" value="BilAc:Na_symport/Acr3"/>
</dbReference>
<feature type="transmembrane region" description="Helical" evidence="5">
    <location>
        <begin position="81"/>
        <end position="99"/>
    </location>
</feature>
<evidence type="ECO:0000256" key="1">
    <source>
        <dbReference type="ARBA" id="ARBA00004141"/>
    </source>
</evidence>
<feature type="transmembrane region" description="Helical" evidence="5">
    <location>
        <begin position="225"/>
        <end position="246"/>
    </location>
</feature>
<feature type="transmembrane region" description="Helical" evidence="5">
    <location>
        <begin position="291"/>
        <end position="310"/>
    </location>
</feature>
<dbReference type="Pfam" id="PF01758">
    <property type="entry name" value="SBF"/>
    <property type="match status" value="1"/>
</dbReference>
<dbReference type="OrthoDB" id="9806785at2"/>
<dbReference type="PANTHER" id="PTHR10361">
    <property type="entry name" value="SODIUM-BILE ACID COTRANSPORTER"/>
    <property type="match status" value="1"/>
</dbReference>
<keyword evidence="3 5" id="KW-1133">Transmembrane helix</keyword>
<reference evidence="6 7" key="1">
    <citation type="submission" date="2019-10" db="EMBL/GenBank/DDBJ databases">
        <title>Genome sequence of Phaeocystidibacter marisrubri JCM30614 (type strain).</title>
        <authorList>
            <person name="Bowman J.P."/>
        </authorList>
    </citation>
    <scope>NUCLEOTIDE SEQUENCE [LARGE SCALE GENOMIC DNA]</scope>
    <source>
        <strain evidence="6 7">JCM 30614</strain>
    </source>
</reference>